<comment type="caution">
    <text evidence="3">The sequence shown here is derived from an EMBL/GenBank/DDBJ whole genome shotgun (WGS) entry which is preliminary data.</text>
</comment>
<feature type="region of interest" description="Disordered" evidence="1">
    <location>
        <begin position="1"/>
        <end position="122"/>
    </location>
</feature>
<accession>A0AA44UMJ4</accession>
<dbReference type="Gene3D" id="1.10.10.10">
    <property type="entry name" value="Winged helix-like DNA-binding domain superfamily/Winged helix DNA-binding domain"/>
    <property type="match status" value="1"/>
</dbReference>
<dbReference type="Proteomes" id="UP000232453">
    <property type="component" value="Unassembled WGS sequence"/>
</dbReference>
<feature type="compositionally biased region" description="Basic residues" evidence="1">
    <location>
        <begin position="57"/>
        <end position="68"/>
    </location>
</feature>
<dbReference type="InterPro" id="IPR036388">
    <property type="entry name" value="WH-like_DNA-bd_sf"/>
</dbReference>
<dbReference type="PANTHER" id="PTHR43252">
    <property type="entry name" value="TRANSCRIPTIONAL REGULATOR YQJI"/>
    <property type="match status" value="1"/>
</dbReference>
<feature type="domain" description="Transcription regulator PadR N-terminal" evidence="2">
    <location>
        <begin position="128"/>
        <end position="196"/>
    </location>
</feature>
<proteinExistence type="predicted"/>
<dbReference type="EMBL" id="PHUJ01000003">
    <property type="protein sequence ID" value="PKB29794.1"/>
    <property type="molecule type" value="Genomic_DNA"/>
</dbReference>
<dbReference type="SUPFAM" id="SSF46785">
    <property type="entry name" value="Winged helix' DNA-binding domain"/>
    <property type="match status" value="1"/>
</dbReference>
<dbReference type="Pfam" id="PF03551">
    <property type="entry name" value="PadR"/>
    <property type="match status" value="1"/>
</dbReference>
<dbReference type="AlphaFoldDB" id="A0AA44UMJ4"/>
<evidence type="ECO:0000256" key="1">
    <source>
        <dbReference type="SAM" id="MobiDB-lite"/>
    </source>
</evidence>
<protein>
    <submittedName>
        <fullName evidence="3">PadR family transcriptional regulator</fullName>
    </submittedName>
</protein>
<sequence length="267" mass="28129">MTTRDMFRSPFGPRIHRHPRGHRGAGFPCGPEEAAMHDTPDVHGDDRDDPRDEGGPGHRHGRAHRRGRGPGGRAFGPGRGFGPGGPFGPGGFGPGGFGPGGFGPGGFGPGGPRGRRGKRARGDVRTAVLAVVADGPRHGYEIIQEITGRSGGQWKPSPGSVYPMLSQLEDEGLVRSEQTEGRRVVHLTEEGTRHVEEHRAELDAVWAPFAEDAEAAESDPATGLVTELGRLAAAARQVAEAGSEAQVASATEALTEARKALYRLLAE</sequence>
<evidence type="ECO:0000313" key="3">
    <source>
        <dbReference type="EMBL" id="PKB29794.1"/>
    </source>
</evidence>
<feature type="compositionally biased region" description="Basic residues" evidence="1">
    <location>
        <begin position="14"/>
        <end position="23"/>
    </location>
</feature>
<reference evidence="3 4" key="1">
    <citation type="submission" date="2017-11" db="EMBL/GenBank/DDBJ databases">
        <title>Sequencing the genomes of 1000 actinobacteria strains.</title>
        <authorList>
            <person name="Klenk H.-P."/>
        </authorList>
    </citation>
    <scope>NUCLEOTIDE SEQUENCE [LARGE SCALE GENOMIC DNA]</scope>
    <source>
        <strain evidence="3 4">DSM 44104</strain>
    </source>
</reference>
<feature type="compositionally biased region" description="Gly residues" evidence="1">
    <location>
        <begin position="69"/>
        <end position="112"/>
    </location>
</feature>
<name>A0AA44UMJ4_PSEA5</name>
<feature type="compositionally biased region" description="Basic and acidic residues" evidence="1">
    <location>
        <begin position="34"/>
        <end position="56"/>
    </location>
</feature>
<dbReference type="InterPro" id="IPR005149">
    <property type="entry name" value="Tscrpt_reg_PadR_N"/>
</dbReference>
<organism evidence="3 4">
    <name type="scientific">Pseudonocardia alni</name>
    <name type="common">Amycolata alni</name>
    <dbReference type="NCBI Taxonomy" id="33907"/>
    <lineage>
        <taxon>Bacteria</taxon>
        <taxon>Bacillati</taxon>
        <taxon>Actinomycetota</taxon>
        <taxon>Actinomycetes</taxon>
        <taxon>Pseudonocardiales</taxon>
        <taxon>Pseudonocardiaceae</taxon>
        <taxon>Pseudonocardia</taxon>
    </lineage>
</organism>
<evidence type="ECO:0000313" key="4">
    <source>
        <dbReference type="Proteomes" id="UP000232453"/>
    </source>
</evidence>
<evidence type="ECO:0000259" key="2">
    <source>
        <dbReference type="Pfam" id="PF03551"/>
    </source>
</evidence>
<dbReference type="PANTHER" id="PTHR43252:SF2">
    <property type="entry name" value="TRANSCRIPTION REGULATOR, PADR-LIKE FAMILY"/>
    <property type="match status" value="1"/>
</dbReference>
<gene>
    <name evidence="3" type="ORF">ATL51_1440</name>
</gene>
<dbReference type="InterPro" id="IPR036390">
    <property type="entry name" value="WH_DNA-bd_sf"/>
</dbReference>